<reference evidence="1" key="2">
    <citation type="journal article" date="2015" name="Data Brief">
        <title>Shoot transcriptome of the giant reed, Arundo donax.</title>
        <authorList>
            <person name="Barrero R.A."/>
            <person name="Guerrero F.D."/>
            <person name="Moolhuijzen P."/>
            <person name="Goolsby J.A."/>
            <person name="Tidwell J."/>
            <person name="Bellgard S.E."/>
            <person name="Bellgard M.I."/>
        </authorList>
    </citation>
    <scope>NUCLEOTIDE SEQUENCE</scope>
    <source>
        <tissue evidence="1">Shoot tissue taken approximately 20 cm above the soil surface</tissue>
    </source>
</reference>
<reference evidence="1" key="1">
    <citation type="submission" date="2014-09" db="EMBL/GenBank/DDBJ databases">
        <authorList>
            <person name="Magalhaes I.L.F."/>
            <person name="Oliveira U."/>
            <person name="Santos F.R."/>
            <person name="Vidigal T.H.D.A."/>
            <person name="Brescovit A.D."/>
            <person name="Santos A.J."/>
        </authorList>
    </citation>
    <scope>NUCLEOTIDE SEQUENCE</scope>
    <source>
        <tissue evidence="1">Shoot tissue taken approximately 20 cm above the soil surface</tissue>
    </source>
</reference>
<dbReference type="AlphaFoldDB" id="A0A0A9A292"/>
<organism evidence="1">
    <name type="scientific">Arundo donax</name>
    <name type="common">Giant reed</name>
    <name type="synonym">Donax arundinaceus</name>
    <dbReference type="NCBI Taxonomy" id="35708"/>
    <lineage>
        <taxon>Eukaryota</taxon>
        <taxon>Viridiplantae</taxon>
        <taxon>Streptophyta</taxon>
        <taxon>Embryophyta</taxon>
        <taxon>Tracheophyta</taxon>
        <taxon>Spermatophyta</taxon>
        <taxon>Magnoliopsida</taxon>
        <taxon>Liliopsida</taxon>
        <taxon>Poales</taxon>
        <taxon>Poaceae</taxon>
        <taxon>PACMAD clade</taxon>
        <taxon>Arundinoideae</taxon>
        <taxon>Arundineae</taxon>
        <taxon>Arundo</taxon>
    </lineage>
</organism>
<sequence length="28" mass="3289">MLQLKYQIDEETNKGYAYQFSEYGKAAV</sequence>
<accession>A0A0A9A292</accession>
<proteinExistence type="predicted"/>
<dbReference type="EMBL" id="GBRH01252111">
    <property type="protein sequence ID" value="JAD45784.1"/>
    <property type="molecule type" value="Transcribed_RNA"/>
</dbReference>
<protein>
    <submittedName>
        <fullName evidence="1">Uncharacterized protein</fullName>
    </submittedName>
</protein>
<name>A0A0A9A292_ARUDO</name>
<evidence type="ECO:0000313" key="1">
    <source>
        <dbReference type="EMBL" id="JAD45784.1"/>
    </source>
</evidence>